<organism evidence="1 2">
    <name type="scientific">Winogradskyella flava</name>
    <dbReference type="NCBI Taxonomy" id="1884876"/>
    <lineage>
        <taxon>Bacteria</taxon>
        <taxon>Pseudomonadati</taxon>
        <taxon>Bacteroidota</taxon>
        <taxon>Flavobacteriia</taxon>
        <taxon>Flavobacteriales</taxon>
        <taxon>Flavobacteriaceae</taxon>
        <taxon>Winogradskyella</taxon>
    </lineage>
</organism>
<reference evidence="1" key="1">
    <citation type="submission" date="2020-08" db="EMBL/GenBank/DDBJ databases">
        <title>Winogradskyella ouciana sp. nov., isolated from the hadal seawater of the Mariana Trench.</title>
        <authorList>
            <person name="He X."/>
        </authorList>
    </citation>
    <scope>NUCLEOTIDE SEQUENCE [LARGE SCALE GENOMIC DNA]</scope>
    <source>
        <strain evidence="1">KCTC 52348</strain>
    </source>
</reference>
<keyword evidence="2" id="KW-1185">Reference proteome</keyword>
<comment type="caution">
    <text evidence="1">The sequence shown here is derived from an EMBL/GenBank/DDBJ whole genome shotgun (WGS) entry which is preliminary data.</text>
</comment>
<gene>
    <name evidence="1" type="ORF">H7F21_11785</name>
</gene>
<dbReference type="AlphaFoldDB" id="A0A842IVK7"/>
<accession>A0A842IVK7</accession>
<dbReference type="Proteomes" id="UP000533900">
    <property type="component" value="Unassembled WGS sequence"/>
</dbReference>
<evidence type="ECO:0000313" key="1">
    <source>
        <dbReference type="EMBL" id="MBC2845776.1"/>
    </source>
</evidence>
<evidence type="ECO:0000313" key="2">
    <source>
        <dbReference type="Proteomes" id="UP000533900"/>
    </source>
</evidence>
<dbReference type="EMBL" id="JACLCP010000003">
    <property type="protein sequence ID" value="MBC2845776.1"/>
    <property type="molecule type" value="Genomic_DNA"/>
</dbReference>
<sequence>MKKVFLFTFIFISWLCLGQNQKNFTFFKNNGEKIVVQDRKFKSDYVLLINDDGSNHKLYYHDFYRYEYDIRKSGISKIYLRNVQEMVCIEDNTYYLLPLIVEGDCNLYSSGGAMAYSVATFSYFIKRKEEKVATKIGTTNLISKNFKAVAMDYFSDCKKMEEKIKKRFKKKRKRLIEIVEFYNSNCE</sequence>
<dbReference type="RefSeq" id="WP_185789489.1">
    <property type="nucleotide sequence ID" value="NZ_JACLCP010000003.1"/>
</dbReference>
<proteinExistence type="predicted"/>
<protein>
    <submittedName>
        <fullName evidence="1">Uncharacterized protein</fullName>
    </submittedName>
</protein>
<name>A0A842IVK7_9FLAO</name>